<keyword evidence="2" id="KW-1185">Reference proteome</keyword>
<sequence length="467" mass="53988">MRDELLSLAYKRWKLRQIAFDLPTLRIEKLTKLACRSEYCSWLPDEVVLHIQNSEEAFSLAESLAYLGKCSKVLVRTLQPAFCLRILELSEEEFLYYHQLSDLLRERLAVSYALKTLSLGYNALLLRSKAKFFQGYLLSCLREISSKARLSCVQFGLDITDFTQEDRHDLVAILSEPSVDFFFHAHVESLFGDNESLLPQEALLEGVIWLRTIVQVHVIIIVQTSSEMVWSESSLVHLLSVFPERSLLAFEAYLPVFSTQEHPIWSLLQQDLIGGKLPILPIFQGGSLPYGQGIWPIFPGLHWDPLLRLAKQLQFPAICVFSDHFPSGNGFLACSLWCLGQACWTDWPLFSLYSYWLHFHFPEWNLPVEWAQLVHALARTAMTILEKPAEKEWVVATLERIREHEVEDLKLKTYLSSFIEDIHFLLQTDGSFEGKKWKLLHRQKKTFQSISPFSIYALILSENGMHY</sequence>
<dbReference type="Proteomes" id="UP000253816">
    <property type="component" value="Unassembled WGS sequence"/>
</dbReference>
<accession>A0A369KA01</accession>
<reference evidence="1 2" key="1">
    <citation type="submission" date="2018-07" db="EMBL/GenBank/DDBJ databases">
        <title>Comparative genomics of the Candidatus Parilichlamydiaceae reveals evidence of convergent evolution and genome reduction in the phylum Chlamydiae.</title>
        <authorList>
            <person name="Taylor-Brown A."/>
            <person name="Polkinghorne A."/>
        </authorList>
    </citation>
    <scope>NUCLEOTIDE SEQUENCE [LARGE SCALE GENOMIC DNA]</scope>
    <source>
        <strain evidence="1 2">Hat2</strain>
    </source>
</reference>
<name>A0A369KA01_9BACT</name>
<dbReference type="OrthoDB" id="22141at2"/>
<protein>
    <submittedName>
        <fullName evidence="1">Uncharacterized protein</fullName>
    </submittedName>
</protein>
<dbReference type="EMBL" id="QQBG01000017">
    <property type="protein sequence ID" value="RDB31421.1"/>
    <property type="molecule type" value="Genomic_DNA"/>
</dbReference>
<dbReference type="AlphaFoldDB" id="A0A369KA01"/>
<organism evidence="1 2">
    <name type="scientific">Candidatus Similichlamydia laticola</name>
    <dbReference type="NCBI Taxonomy" id="2170265"/>
    <lineage>
        <taxon>Bacteria</taxon>
        <taxon>Pseudomonadati</taxon>
        <taxon>Chlamydiota</taxon>
        <taxon>Chlamydiia</taxon>
        <taxon>Parachlamydiales</taxon>
        <taxon>Candidatus Parilichlamydiaceae</taxon>
        <taxon>Candidatus Similichlamydia</taxon>
    </lineage>
</organism>
<gene>
    <name evidence="1" type="ORF">HAT2_00474</name>
</gene>
<evidence type="ECO:0000313" key="1">
    <source>
        <dbReference type="EMBL" id="RDB31421.1"/>
    </source>
</evidence>
<proteinExistence type="predicted"/>
<evidence type="ECO:0000313" key="2">
    <source>
        <dbReference type="Proteomes" id="UP000253816"/>
    </source>
</evidence>
<dbReference type="RefSeq" id="WP_114544472.1">
    <property type="nucleotide sequence ID" value="NZ_QQBG01000017.1"/>
</dbReference>
<comment type="caution">
    <text evidence="1">The sequence shown here is derived from an EMBL/GenBank/DDBJ whole genome shotgun (WGS) entry which is preliminary data.</text>
</comment>